<dbReference type="GeneID" id="101493858"/>
<evidence type="ECO:0000259" key="3">
    <source>
        <dbReference type="Pfam" id="PF01556"/>
    </source>
</evidence>
<feature type="region of interest" description="Disordered" evidence="2">
    <location>
        <begin position="96"/>
        <end position="124"/>
    </location>
</feature>
<dbReference type="InterPro" id="IPR002939">
    <property type="entry name" value="DnaJ_C"/>
</dbReference>
<dbReference type="Pfam" id="PF01556">
    <property type="entry name" value="DnaJ_C"/>
    <property type="match status" value="1"/>
</dbReference>
<dbReference type="RefSeq" id="XP_004502514.2">
    <property type="nucleotide sequence ID" value="XM_004502457.3"/>
</dbReference>
<dbReference type="Proteomes" id="UP000087171">
    <property type="component" value="Chromosome Ca5"/>
</dbReference>
<dbReference type="CDD" id="cd10747">
    <property type="entry name" value="DnaJ_C"/>
    <property type="match status" value="1"/>
</dbReference>
<evidence type="ECO:0000313" key="4">
    <source>
        <dbReference type="Proteomes" id="UP000087171"/>
    </source>
</evidence>
<dbReference type="STRING" id="3827.A0A1S2YBT0"/>
<reference evidence="4" key="1">
    <citation type="journal article" date="2013" name="Nat. Biotechnol.">
        <title>Draft genome sequence of chickpea (Cicer arietinum) provides a resource for trait improvement.</title>
        <authorList>
            <person name="Varshney R.K."/>
            <person name="Song C."/>
            <person name="Saxena R.K."/>
            <person name="Azam S."/>
            <person name="Yu S."/>
            <person name="Sharpe A.G."/>
            <person name="Cannon S."/>
            <person name="Baek J."/>
            <person name="Rosen B.D."/>
            <person name="Tar'an B."/>
            <person name="Millan T."/>
            <person name="Zhang X."/>
            <person name="Ramsay L.D."/>
            <person name="Iwata A."/>
            <person name="Wang Y."/>
            <person name="Nelson W."/>
            <person name="Farmer A.D."/>
            <person name="Gaur P.M."/>
            <person name="Soderlund C."/>
            <person name="Penmetsa R.V."/>
            <person name="Xu C."/>
            <person name="Bharti A.K."/>
            <person name="He W."/>
            <person name="Winter P."/>
            <person name="Zhao S."/>
            <person name="Hane J.K."/>
            <person name="Carrasquilla-Garcia N."/>
            <person name="Condie J.A."/>
            <person name="Upadhyaya H.D."/>
            <person name="Luo M.C."/>
            <person name="Thudi M."/>
            <person name="Gowda C.L."/>
            <person name="Singh N.P."/>
            <person name="Lichtenzveig J."/>
            <person name="Gali K.K."/>
            <person name="Rubio J."/>
            <person name="Nadarajan N."/>
            <person name="Dolezel J."/>
            <person name="Bansal K.C."/>
            <person name="Xu X."/>
            <person name="Edwards D."/>
            <person name="Zhang G."/>
            <person name="Kahl G."/>
            <person name="Gil J."/>
            <person name="Singh K.B."/>
            <person name="Datta S.K."/>
            <person name="Jackson S.A."/>
            <person name="Wang J."/>
            <person name="Cook D.R."/>
        </authorList>
    </citation>
    <scope>NUCLEOTIDE SEQUENCE [LARGE SCALE GENOMIC DNA]</scope>
    <source>
        <strain evidence="4">cv. CDC Frontier</strain>
    </source>
</reference>
<feature type="region of interest" description="Disordered" evidence="2">
    <location>
        <begin position="139"/>
        <end position="163"/>
    </location>
</feature>
<feature type="compositionally biased region" description="Polar residues" evidence="2">
    <location>
        <begin position="96"/>
        <end position="113"/>
    </location>
</feature>
<dbReference type="GO" id="GO:0051082">
    <property type="term" value="F:unfolded protein binding"/>
    <property type="evidence" value="ECO:0007669"/>
    <property type="project" value="InterPro"/>
</dbReference>
<dbReference type="PANTHER" id="PTHR24078:SF555">
    <property type="entry name" value="DNAJ CHAPERONE CARBOXY-TERMINAL DOMAIN PROTEIN"/>
    <property type="match status" value="1"/>
</dbReference>
<dbReference type="InterPro" id="IPR051339">
    <property type="entry name" value="DnaJ_subfamily_B"/>
</dbReference>
<feature type="domain" description="Chaperone DnaJ C-terminal" evidence="3">
    <location>
        <begin position="180"/>
        <end position="338"/>
    </location>
</feature>
<reference evidence="5" key="2">
    <citation type="submission" date="2025-08" db="UniProtKB">
        <authorList>
            <consortium name="RefSeq"/>
        </authorList>
    </citation>
    <scope>IDENTIFICATION</scope>
    <source>
        <tissue evidence="5">Etiolated seedlings</tissue>
    </source>
</reference>
<protein>
    <submittedName>
        <fullName evidence="5">Uncharacterized protein LOC101493858</fullName>
    </submittedName>
</protein>
<sequence length="357" mass="40176">MVAKNSLRCLTKAYKSIIKTWFRRNKTSSSSITNDNPPHHHNRIQQEHVVDNNESRKNMNGIHSSELNNDYLSDDDQMASSRLGCCICRHRSLDNSRLPSNSMASTSRNNTNARNKKKINHHTRSRSMESFDNFMATPSLNSSGSLRMPHRMQSRNDSSRRSGTPIMYSNSSGMLKPPPIEKTLECTLEELCYGCKKNVMITRDVLTDAGGVVQEEEQLTINVQSGWTKGTKITFVGKGNERPGAYTGDIIYYISEKKHQLFKREGDDLELCVEIPLLKALTGCTISVPLLGGEHMNLTLDDIIHPGYQNIINGQGMSISKEPGKRGNLRIKFLVEFPTHLTDNQRSEVFGILQNSC</sequence>
<dbReference type="FunFam" id="2.60.260.20:FF:000015">
    <property type="entry name" value="Heat shock protein 40"/>
    <property type="match status" value="1"/>
</dbReference>
<evidence type="ECO:0000256" key="1">
    <source>
        <dbReference type="ARBA" id="ARBA00023186"/>
    </source>
</evidence>
<evidence type="ECO:0000313" key="5">
    <source>
        <dbReference type="RefSeq" id="XP_004502514.2"/>
    </source>
</evidence>
<organism evidence="4 5">
    <name type="scientific">Cicer arietinum</name>
    <name type="common">Chickpea</name>
    <name type="synonym">Garbanzo</name>
    <dbReference type="NCBI Taxonomy" id="3827"/>
    <lineage>
        <taxon>Eukaryota</taxon>
        <taxon>Viridiplantae</taxon>
        <taxon>Streptophyta</taxon>
        <taxon>Embryophyta</taxon>
        <taxon>Tracheophyta</taxon>
        <taxon>Spermatophyta</taxon>
        <taxon>Magnoliopsida</taxon>
        <taxon>eudicotyledons</taxon>
        <taxon>Gunneridae</taxon>
        <taxon>Pentapetalae</taxon>
        <taxon>rosids</taxon>
        <taxon>fabids</taxon>
        <taxon>Fabales</taxon>
        <taxon>Fabaceae</taxon>
        <taxon>Papilionoideae</taxon>
        <taxon>50 kb inversion clade</taxon>
        <taxon>NPAAA clade</taxon>
        <taxon>Hologalegina</taxon>
        <taxon>IRL clade</taxon>
        <taxon>Cicereae</taxon>
        <taxon>Cicer</taxon>
    </lineage>
</organism>
<dbReference type="PANTHER" id="PTHR24078">
    <property type="entry name" value="DNAJ HOMOLOG SUBFAMILY C MEMBER"/>
    <property type="match status" value="1"/>
</dbReference>
<keyword evidence="4" id="KW-1185">Reference proteome</keyword>
<keyword evidence="1" id="KW-0143">Chaperone</keyword>
<dbReference type="GO" id="GO:0005829">
    <property type="term" value="C:cytosol"/>
    <property type="evidence" value="ECO:0007669"/>
    <property type="project" value="TreeGrafter"/>
</dbReference>
<feature type="compositionally biased region" description="Basic residues" evidence="2">
    <location>
        <begin position="114"/>
        <end position="124"/>
    </location>
</feature>
<dbReference type="GO" id="GO:0051087">
    <property type="term" value="F:protein-folding chaperone binding"/>
    <property type="evidence" value="ECO:0007669"/>
    <property type="project" value="TreeGrafter"/>
</dbReference>
<dbReference type="SUPFAM" id="SSF49493">
    <property type="entry name" value="HSP40/DnaJ peptide-binding domain"/>
    <property type="match status" value="2"/>
</dbReference>
<name>A0A1S2YBT0_CICAR</name>
<dbReference type="KEGG" id="cam:101493858"/>
<gene>
    <name evidence="5" type="primary">LOC101493858</name>
</gene>
<dbReference type="FunFam" id="2.60.260.20:FF:000006">
    <property type="entry name" value="DnaJ subfamily B member 13"/>
    <property type="match status" value="1"/>
</dbReference>
<dbReference type="GO" id="GO:0006457">
    <property type="term" value="P:protein folding"/>
    <property type="evidence" value="ECO:0007669"/>
    <property type="project" value="InterPro"/>
</dbReference>
<dbReference type="InterPro" id="IPR008971">
    <property type="entry name" value="HSP40/DnaJ_pept-bd"/>
</dbReference>
<dbReference type="eggNOG" id="KOG0714">
    <property type="taxonomic scope" value="Eukaryota"/>
</dbReference>
<dbReference type="OrthoDB" id="550424at2759"/>
<proteinExistence type="predicted"/>
<accession>A0A1S2YBT0</accession>
<dbReference type="Gene3D" id="2.60.260.20">
    <property type="entry name" value="Urease metallochaperone UreE, N-terminal domain"/>
    <property type="match status" value="2"/>
</dbReference>
<evidence type="ECO:0000256" key="2">
    <source>
        <dbReference type="SAM" id="MobiDB-lite"/>
    </source>
</evidence>
<dbReference type="AlphaFoldDB" id="A0A1S2YBT0"/>
<dbReference type="PaxDb" id="3827-XP_004502514.1"/>